<dbReference type="Gene3D" id="3.30.565.10">
    <property type="entry name" value="Histidine kinase-like ATPase, C-terminal domain"/>
    <property type="match status" value="1"/>
</dbReference>
<sequence length="188" mass="20102">MTEHLLAFSQDLPTEPKVVDTADHIRRAADLFGRSLQGRIRIDINLEDDLWPVRVDAAQFELALLNVALNARDAMPEGGLLEVSARNVTLDAGRTRLAGRAVAVCLRDTGPGIPRGVLGRVFEPFFTTKARGEGTGLGLSQAYGFAEQAGGALRIQSEPGKGTEVTFLLPAASDVAVEQDAPAPDRRS</sequence>
<keyword evidence="5" id="KW-1185">Reference proteome</keyword>
<dbReference type="PANTHER" id="PTHR43065">
    <property type="entry name" value="SENSOR HISTIDINE KINASE"/>
    <property type="match status" value="1"/>
</dbReference>
<evidence type="ECO:0000256" key="1">
    <source>
        <dbReference type="ARBA" id="ARBA00000085"/>
    </source>
</evidence>
<dbReference type="Pfam" id="PF02518">
    <property type="entry name" value="HATPase_c"/>
    <property type="match status" value="1"/>
</dbReference>
<comment type="caution">
    <text evidence="4">The sequence shown here is derived from an EMBL/GenBank/DDBJ whole genome shotgun (WGS) entry which is preliminary data.</text>
</comment>
<dbReference type="RefSeq" id="WP_226615246.1">
    <property type="nucleotide sequence ID" value="NZ_JAJAQI010000165.1"/>
</dbReference>
<evidence type="ECO:0000313" key="5">
    <source>
        <dbReference type="Proteomes" id="UP001139311"/>
    </source>
</evidence>
<dbReference type="GO" id="GO:0004673">
    <property type="term" value="F:protein histidine kinase activity"/>
    <property type="evidence" value="ECO:0007669"/>
    <property type="project" value="UniProtKB-EC"/>
</dbReference>
<dbReference type="InterPro" id="IPR003594">
    <property type="entry name" value="HATPase_dom"/>
</dbReference>
<dbReference type="InterPro" id="IPR005467">
    <property type="entry name" value="His_kinase_dom"/>
</dbReference>
<dbReference type="EMBL" id="JAJAQI010000165">
    <property type="protein sequence ID" value="MCB4825609.1"/>
    <property type="molecule type" value="Genomic_DNA"/>
</dbReference>
<feature type="domain" description="Histidine kinase" evidence="3">
    <location>
        <begin position="1"/>
        <end position="173"/>
    </location>
</feature>
<evidence type="ECO:0000313" key="4">
    <source>
        <dbReference type="EMBL" id="MCB4825609.1"/>
    </source>
</evidence>
<accession>A0A9X1LB99</accession>
<dbReference type="PRINTS" id="PR00344">
    <property type="entry name" value="BCTRLSENSOR"/>
</dbReference>
<dbReference type="InterPro" id="IPR036890">
    <property type="entry name" value="HATPase_C_sf"/>
</dbReference>
<dbReference type="SMART" id="SM00387">
    <property type="entry name" value="HATPase_c"/>
    <property type="match status" value="1"/>
</dbReference>
<proteinExistence type="predicted"/>
<reference evidence="4" key="1">
    <citation type="submission" date="2021-10" db="EMBL/GenBank/DDBJ databases">
        <title>Roseicella aerolatum sp. nov., isolated from aerosols of e-waste dismantling site.</title>
        <authorList>
            <person name="Qin T."/>
        </authorList>
    </citation>
    <scope>NUCLEOTIDE SEQUENCE</scope>
    <source>
        <strain evidence="4">GB24</strain>
    </source>
</reference>
<dbReference type="Proteomes" id="UP001139311">
    <property type="component" value="Unassembled WGS sequence"/>
</dbReference>
<dbReference type="EC" id="2.7.13.3" evidence="2"/>
<name>A0A9X1LB99_9PROT</name>
<organism evidence="4 5">
    <name type="scientific">Roseicella aerolata</name>
    <dbReference type="NCBI Taxonomy" id="2883479"/>
    <lineage>
        <taxon>Bacteria</taxon>
        <taxon>Pseudomonadati</taxon>
        <taxon>Pseudomonadota</taxon>
        <taxon>Alphaproteobacteria</taxon>
        <taxon>Acetobacterales</taxon>
        <taxon>Roseomonadaceae</taxon>
        <taxon>Roseicella</taxon>
    </lineage>
</organism>
<evidence type="ECO:0000256" key="2">
    <source>
        <dbReference type="ARBA" id="ARBA00012438"/>
    </source>
</evidence>
<evidence type="ECO:0000259" key="3">
    <source>
        <dbReference type="PROSITE" id="PS50109"/>
    </source>
</evidence>
<dbReference type="InterPro" id="IPR004358">
    <property type="entry name" value="Sig_transdc_His_kin-like_C"/>
</dbReference>
<protein>
    <recommendedName>
        <fullName evidence="2">histidine kinase</fullName>
        <ecNumber evidence="2">2.7.13.3</ecNumber>
    </recommendedName>
</protein>
<dbReference type="PROSITE" id="PS50109">
    <property type="entry name" value="HIS_KIN"/>
    <property type="match status" value="1"/>
</dbReference>
<gene>
    <name evidence="4" type="ORF">LHA35_28355</name>
</gene>
<comment type="catalytic activity">
    <reaction evidence="1">
        <text>ATP + protein L-histidine = ADP + protein N-phospho-L-histidine.</text>
        <dbReference type="EC" id="2.7.13.3"/>
    </reaction>
</comment>
<dbReference type="AlphaFoldDB" id="A0A9X1LB99"/>
<dbReference type="SUPFAM" id="SSF55874">
    <property type="entry name" value="ATPase domain of HSP90 chaperone/DNA topoisomerase II/histidine kinase"/>
    <property type="match status" value="1"/>
</dbReference>
<dbReference type="PANTHER" id="PTHR43065:SF49">
    <property type="entry name" value="HISTIDINE KINASE"/>
    <property type="match status" value="1"/>
</dbReference>